<protein>
    <submittedName>
        <fullName evidence="1">Uncharacterized protein</fullName>
    </submittedName>
</protein>
<evidence type="ECO:0000313" key="2">
    <source>
        <dbReference type="Proteomes" id="UP000000851"/>
    </source>
</evidence>
<keyword evidence="2" id="KW-1185">Reference proteome</keyword>
<proteinExistence type="predicted"/>
<evidence type="ECO:0000313" key="1">
    <source>
        <dbReference type="EMBL" id="ACU69208.1"/>
    </source>
</evidence>
<accession>C7QJ66</accession>
<name>C7QJ66_CATAD</name>
<dbReference type="EMBL" id="CP001700">
    <property type="protein sequence ID" value="ACU69208.1"/>
    <property type="molecule type" value="Genomic_DNA"/>
</dbReference>
<sequence>MAARGWNRQYITQVHIEEPLAGTCGNSLGPETDQNDVWDARYPSTNGRDYADQQVHTYVSAAYAASRVAASDPKCSGVTARTAGGFAWHGTAREGIQHVLFVRLNNKVSTLVITVDGHDYDSALDTALLQTMAQRLANS</sequence>
<dbReference type="KEGG" id="cai:Caci_0255"/>
<gene>
    <name evidence="1" type="ordered locus">Caci_0255</name>
</gene>
<organism evidence="1 2">
    <name type="scientific">Catenulispora acidiphila (strain DSM 44928 / JCM 14897 / NBRC 102108 / NRRL B-24433 / ID139908)</name>
    <dbReference type="NCBI Taxonomy" id="479433"/>
    <lineage>
        <taxon>Bacteria</taxon>
        <taxon>Bacillati</taxon>
        <taxon>Actinomycetota</taxon>
        <taxon>Actinomycetes</taxon>
        <taxon>Catenulisporales</taxon>
        <taxon>Catenulisporaceae</taxon>
        <taxon>Catenulispora</taxon>
    </lineage>
</organism>
<dbReference type="Proteomes" id="UP000000851">
    <property type="component" value="Chromosome"/>
</dbReference>
<dbReference type="AlphaFoldDB" id="C7QJ66"/>
<reference evidence="1 2" key="1">
    <citation type="journal article" date="2009" name="Stand. Genomic Sci.">
        <title>Complete genome sequence of Catenulispora acidiphila type strain (ID 139908).</title>
        <authorList>
            <person name="Copeland A."/>
            <person name="Lapidus A."/>
            <person name="Glavina Del Rio T."/>
            <person name="Nolan M."/>
            <person name="Lucas S."/>
            <person name="Chen F."/>
            <person name="Tice H."/>
            <person name="Cheng J.F."/>
            <person name="Bruce D."/>
            <person name="Goodwin L."/>
            <person name="Pitluck S."/>
            <person name="Mikhailova N."/>
            <person name="Pati A."/>
            <person name="Ivanova N."/>
            <person name="Mavromatis K."/>
            <person name="Chen A."/>
            <person name="Palaniappan K."/>
            <person name="Chain P."/>
            <person name="Land M."/>
            <person name="Hauser L."/>
            <person name="Chang Y.J."/>
            <person name="Jeffries C.D."/>
            <person name="Chertkov O."/>
            <person name="Brettin T."/>
            <person name="Detter J.C."/>
            <person name="Han C."/>
            <person name="Ali Z."/>
            <person name="Tindall B.J."/>
            <person name="Goker M."/>
            <person name="Bristow J."/>
            <person name="Eisen J.A."/>
            <person name="Markowitz V."/>
            <person name="Hugenholtz P."/>
            <person name="Kyrpides N.C."/>
            <person name="Klenk H.P."/>
        </authorList>
    </citation>
    <scope>NUCLEOTIDE SEQUENCE [LARGE SCALE GENOMIC DNA]</scope>
    <source>
        <strain evidence="2">DSM 44928 / JCM 14897 / NBRC 102108 / NRRL B-24433 / ID139908</strain>
    </source>
</reference>
<dbReference type="InParanoid" id="C7QJ66"/>
<dbReference type="HOGENOM" id="CLU_1841510_0_0_11"/>
<dbReference type="RefSeq" id="WP_012784503.1">
    <property type="nucleotide sequence ID" value="NC_013131.1"/>
</dbReference>